<dbReference type="EMBL" id="JABJNZ010000062">
    <property type="protein sequence ID" value="MBT4870864.1"/>
    <property type="molecule type" value="Genomic_DNA"/>
</dbReference>
<name>A0A8T5GFF6_9ARCH</name>
<keyword evidence="1" id="KW-1133">Transmembrane helix</keyword>
<proteinExistence type="predicted"/>
<dbReference type="Gene3D" id="1.20.120.1760">
    <property type="match status" value="1"/>
</dbReference>
<dbReference type="GO" id="GO:0008654">
    <property type="term" value="P:phospholipid biosynthetic process"/>
    <property type="evidence" value="ECO:0007669"/>
    <property type="project" value="InterPro"/>
</dbReference>
<dbReference type="InterPro" id="IPR043130">
    <property type="entry name" value="CDP-OH_PTrfase_TM_dom"/>
</dbReference>
<feature type="transmembrane region" description="Helical" evidence="1">
    <location>
        <begin position="21"/>
        <end position="46"/>
    </location>
</feature>
<dbReference type="Pfam" id="PF01066">
    <property type="entry name" value="CDP-OH_P_transf"/>
    <property type="match status" value="1"/>
</dbReference>
<accession>A0A8T5GFF6</accession>
<protein>
    <submittedName>
        <fullName evidence="2">CDP-alcohol phosphatidyltransferase family protein</fullName>
    </submittedName>
</protein>
<organism evidence="2 3">
    <name type="scientific">Candidatus Iainarchaeum sp</name>
    <dbReference type="NCBI Taxonomy" id="3101447"/>
    <lineage>
        <taxon>Archaea</taxon>
        <taxon>Candidatus Iainarchaeota</taxon>
        <taxon>Candidatus Iainarchaeia</taxon>
        <taxon>Candidatus Iainarchaeales</taxon>
        <taxon>Candidatus Iainarchaeaceae</taxon>
        <taxon>Candidatus Iainarchaeum</taxon>
    </lineage>
</organism>
<keyword evidence="1" id="KW-0812">Transmembrane</keyword>
<evidence type="ECO:0000256" key="1">
    <source>
        <dbReference type="SAM" id="Phobius"/>
    </source>
</evidence>
<dbReference type="AlphaFoldDB" id="A0A8T5GFF6"/>
<evidence type="ECO:0000313" key="3">
    <source>
        <dbReference type="Proteomes" id="UP000722459"/>
    </source>
</evidence>
<dbReference type="GO" id="GO:0016780">
    <property type="term" value="F:phosphotransferase activity, for other substituted phosphate groups"/>
    <property type="evidence" value="ECO:0007669"/>
    <property type="project" value="InterPro"/>
</dbReference>
<keyword evidence="1" id="KW-0472">Membrane</keyword>
<dbReference type="GO" id="GO:0016020">
    <property type="term" value="C:membrane"/>
    <property type="evidence" value="ECO:0007669"/>
    <property type="project" value="InterPro"/>
</dbReference>
<dbReference type="Proteomes" id="UP000722459">
    <property type="component" value="Unassembled WGS sequence"/>
</dbReference>
<sequence>MISKLRGKIGLLQRTLAWPFIKLKISPNIISVIGLILALIGVYFVSVQNWPLAFLFFLLAPTMDLIDGCVARALNKKSNFGNYFETMIDKFVDFAMLGSFVLIHPLAAILALGFSMLSSYAKPRVALIIIADNHDWPAIGEHADKLIIILIALLLASFGFNVIEYGLYLIALIALIGTLQRMKYAKKLIEKAEKKGTLLPYIKKKKER</sequence>
<comment type="caution">
    <text evidence="2">The sequence shown here is derived from an EMBL/GenBank/DDBJ whole genome shotgun (WGS) entry which is preliminary data.</text>
</comment>
<dbReference type="InterPro" id="IPR000462">
    <property type="entry name" value="CDP-OH_P_trans"/>
</dbReference>
<reference evidence="2" key="1">
    <citation type="journal article" date="2021" name="ISME J.">
        <title>Mercury methylation by metabolically versatile and cosmopolitan marine bacteria.</title>
        <authorList>
            <person name="Lin H."/>
            <person name="Ascher D.B."/>
            <person name="Myung Y."/>
            <person name="Lamborg C.H."/>
            <person name="Hallam S.J."/>
            <person name="Gionfriddo C.M."/>
            <person name="Holt K.E."/>
            <person name="Moreau J.W."/>
        </authorList>
    </citation>
    <scope>NUCLEOTIDE SEQUENCE</scope>
    <source>
        <strain evidence="2">SI075_bin30</strain>
    </source>
</reference>
<feature type="transmembrane region" description="Helical" evidence="1">
    <location>
        <begin position="52"/>
        <end position="74"/>
    </location>
</feature>
<gene>
    <name evidence="2" type="ORF">HON47_04780</name>
</gene>
<feature type="transmembrane region" description="Helical" evidence="1">
    <location>
        <begin position="94"/>
        <end position="117"/>
    </location>
</feature>
<evidence type="ECO:0000313" key="2">
    <source>
        <dbReference type="EMBL" id="MBT4870864.1"/>
    </source>
</evidence>
<feature type="transmembrane region" description="Helical" evidence="1">
    <location>
        <begin position="146"/>
        <end position="179"/>
    </location>
</feature>